<dbReference type="eggNOG" id="KOG1046">
    <property type="taxonomic scope" value="Eukaryota"/>
</dbReference>
<keyword evidence="3 13" id="KW-0031">Aminopeptidase</keyword>
<keyword evidence="14" id="KW-1185">Reference proteome</keyword>
<evidence type="ECO:0000256" key="3">
    <source>
        <dbReference type="ARBA" id="ARBA00022438"/>
    </source>
</evidence>
<dbReference type="Gene3D" id="1.10.390.10">
    <property type="entry name" value="Neutral Protease Domain 2"/>
    <property type="match status" value="1"/>
</dbReference>
<dbReference type="InterPro" id="IPR024601">
    <property type="entry name" value="Peptidase_M1_pepN_C"/>
</dbReference>
<evidence type="ECO:0000259" key="11">
    <source>
        <dbReference type="Pfam" id="PF17432"/>
    </source>
</evidence>
<dbReference type="Pfam" id="PF01433">
    <property type="entry name" value="Peptidase_M1"/>
    <property type="match status" value="1"/>
</dbReference>
<proteinExistence type="inferred from homology"/>
<gene>
    <name evidence="13" type="ORF">BEWA_030500</name>
</gene>
<dbReference type="STRING" id="1537102.L0AX87"/>
<name>L0AX87_THEEQ</name>
<dbReference type="PRINTS" id="PR00756">
    <property type="entry name" value="ALADIPTASE"/>
</dbReference>
<feature type="domain" description="Peptidase M1 membrane alanine aminopeptidase" evidence="9">
    <location>
        <begin position="254"/>
        <end position="468"/>
    </location>
</feature>
<dbReference type="FunFam" id="3.30.2010.30:FF:000002">
    <property type="entry name" value="Putative aminopeptidase N"/>
    <property type="match status" value="1"/>
</dbReference>
<dbReference type="EMBL" id="CP001669">
    <property type="protein sequence ID" value="AFZ80197.1"/>
    <property type="molecule type" value="Genomic_DNA"/>
</dbReference>
<dbReference type="GO" id="GO:0016285">
    <property type="term" value="F:alanyl aminopeptidase activity"/>
    <property type="evidence" value="ECO:0007669"/>
    <property type="project" value="UniProtKB-EC"/>
</dbReference>
<dbReference type="EC" id="3.4.11.2" evidence="13"/>
<comment type="cofactor">
    <cofactor evidence="1">
        <name>Zn(2+)</name>
        <dbReference type="ChEBI" id="CHEBI:29105"/>
    </cofactor>
</comment>
<dbReference type="RefSeq" id="XP_004829863.1">
    <property type="nucleotide sequence ID" value="XM_004829806.1"/>
</dbReference>
<dbReference type="SUPFAM" id="SSF55486">
    <property type="entry name" value="Metalloproteases ('zincins'), catalytic domain"/>
    <property type="match status" value="1"/>
</dbReference>
<dbReference type="InterPro" id="IPR027268">
    <property type="entry name" value="Peptidase_M4/M1_CTD_sf"/>
</dbReference>
<dbReference type="InterPro" id="IPR038438">
    <property type="entry name" value="PepN_Ig-like_sf"/>
</dbReference>
<dbReference type="Gene3D" id="2.60.40.1730">
    <property type="entry name" value="tricorn interacting facor f3 domain"/>
    <property type="match status" value="1"/>
</dbReference>
<evidence type="ECO:0000256" key="2">
    <source>
        <dbReference type="ARBA" id="ARBA00010136"/>
    </source>
</evidence>
<dbReference type="GeneID" id="15803606"/>
<accession>L0AX87</accession>
<dbReference type="Gene3D" id="3.30.2010.30">
    <property type="match status" value="1"/>
</dbReference>
<dbReference type="MEROPS" id="M01.005"/>
<dbReference type="InterPro" id="IPR042097">
    <property type="entry name" value="Aminopeptidase_N-like_N_sf"/>
</dbReference>
<evidence type="ECO:0000259" key="10">
    <source>
        <dbReference type="Pfam" id="PF11940"/>
    </source>
</evidence>
<evidence type="ECO:0000259" key="9">
    <source>
        <dbReference type="Pfam" id="PF01433"/>
    </source>
</evidence>
<dbReference type="SUPFAM" id="SSF63737">
    <property type="entry name" value="Leukotriene A4 hydrolase N-terminal domain"/>
    <property type="match status" value="1"/>
</dbReference>
<dbReference type="AlphaFoldDB" id="L0AX87"/>
<dbReference type="GO" id="GO:0006508">
    <property type="term" value="P:proteolysis"/>
    <property type="evidence" value="ECO:0007669"/>
    <property type="project" value="UniProtKB-KW"/>
</dbReference>
<dbReference type="InterPro" id="IPR037144">
    <property type="entry name" value="Peptidase_M1_pepN_C_sf"/>
</dbReference>
<dbReference type="Gene3D" id="2.60.40.1840">
    <property type="match status" value="1"/>
</dbReference>
<keyword evidence="7" id="KW-0862">Zinc</keyword>
<dbReference type="OrthoDB" id="10031169at2759"/>
<keyword evidence="6 13" id="KW-0378">Hydrolase</keyword>
<evidence type="ECO:0000256" key="4">
    <source>
        <dbReference type="ARBA" id="ARBA00022670"/>
    </source>
</evidence>
<evidence type="ECO:0000256" key="1">
    <source>
        <dbReference type="ARBA" id="ARBA00001947"/>
    </source>
</evidence>
<feature type="domain" description="Peptidase M1 alanyl aminopeptidase Ig-like fold" evidence="10">
    <location>
        <begin position="473"/>
        <end position="567"/>
    </location>
</feature>
<evidence type="ECO:0000256" key="6">
    <source>
        <dbReference type="ARBA" id="ARBA00022801"/>
    </source>
</evidence>
<dbReference type="PANTHER" id="PTHR46322">
    <property type="entry name" value="PUROMYCIN-SENSITIVE AMINOPEPTIDASE"/>
    <property type="match status" value="1"/>
</dbReference>
<evidence type="ECO:0000256" key="5">
    <source>
        <dbReference type="ARBA" id="ARBA00022723"/>
    </source>
</evidence>
<keyword evidence="8" id="KW-0482">Metalloprotease</keyword>
<sequence length="893" mass="100726">MATTTSTATDASSVTLKPVKQFVEIFRKDYKPPEFDIENVFMTFKLHETETKVTSELLMRRRPNTGPGNLVLHGDELVCNFISVDGLELSNTPMSGYSLDIDGNMTIPASFLPKDDSKTFTVKTVVTINPKDNLKLCGLYKSSKMFCTQCEPHGFRRITFFLDRPDVLSSYKVRIEADKALYPVLLSNGNKVAAGELGESHFAEFVDPFPKPSYLFALVAGNLSSISSTYRTMSGRDVLVQISAEPEDCGKLHWALESVLKSMKWDEEAYGREYDLDVFHVVSVRDFNMGAMENKGLNIFNTALLLADVNTTTDAEFVRIMSVVGHEYFHNWTGNRVTCRDWFQLTLKEGLTVFREAEFCGTVSSKLSNRIKDVQYLMAVQFAEDSGPMAHPIRPESYISMDNFYTSTVYDKGSFVIGMYKTLLGEEGFRKGMDLYFKRHDLCAVTCDDFRAAMADANGRDFTQFERWYAQSGTPVVEVLSAGLTADGFKVHLKQSTPPTPRQEFKLPFHIPIKVGLIGRVSKKDVLDGSTVLELVEDEQEFIIPGVKEDCVLSINRDFSAPIKVKFEQSEQDLTFLMQYDSDGLNRWDASQRLSTKFILARATGNLDAPIGETYLDAFKSLLESDMEQSEKALCLALPDTEILASKMSPYDPGLLHKALRSIKVELSKKFYPQLLELYKKLTLAPGAKDTLDKEDMARRSLRNTLLSYLVASRDAEAVKLATEHYKSAKTMTDKYSSFIQLMHMTFDGKQDIVDDFYAFANGDAQVVDKWFKAQALSEAEDSLERVKALCSHKDFTMSNPNRFNSLVTVFTYSINFHDISGAGYKFLADLIIEVDKINPQVSARCCNKLLKYSIFDNVRKELMKSHLQRVFNTPGISPNLYEIAQKGLEFTS</sequence>
<dbReference type="Pfam" id="PF11940">
    <property type="entry name" value="DUF3458"/>
    <property type="match status" value="1"/>
</dbReference>
<dbReference type="Pfam" id="PF17900">
    <property type="entry name" value="Peptidase_M1_N"/>
    <property type="match status" value="1"/>
</dbReference>
<evidence type="ECO:0000313" key="13">
    <source>
        <dbReference type="EMBL" id="AFZ80197.1"/>
    </source>
</evidence>
<evidence type="ECO:0000259" key="12">
    <source>
        <dbReference type="Pfam" id="PF17900"/>
    </source>
</evidence>
<dbReference type="InterPro" id="IPR035414">
    <property type="entry name" value="Peptidase_M1_pepN_Ig-like"/>
</dbReference>
<comment type="similarity">
    <text evidence="2">Belongs to the peptidase M1 family.</text>
</comment>
<evidence type="ECO:0000256" key="7">
    <source>
        <dbReference type="ARBA" id="ARBA00022833"/>
    </source>
</evidence>
<dbReference type="GO" id="GO:0008237">
    <property type="term" value="F:metallopeptidase activity"/>
    <property type="evidence" value="ECO:0007669"/>
    <property type="project" value="UniProtKB-KW"/>
</dbReference>
<feature type="domain" description="Aminopeptidase N-like N-terminal" evidence="12">
    <location>
        <begin position="102"/>
        <end position="215"/>
    </location>
</feature>
<organism evidence="13 14">
    <name type="scientific">Theileria equi strain WA</name>
    <dbReference type="NCBI Taxonomy" id="1537102"/>
    <lineage>
        <taxon>Eukaryota</taxon>
        <taxon>Sar</taxon>
        <taxon>Alveolata</taxon>
        <taxon>Apicomplexa</taxon>
        <taxon>Aconoidasida</taxon>
        <taxon>Piroplasmida</taxon>
        <taxon>Theileriidae</taxon>
        <taxon>Theileria</taxon>
    </lineage>
</organism>
<dbReference type="VEuPathDB" id="PiroplasmaDB:BEWA_030500"/>
<dbReference type="InterPro" id="IPR001930">
    <property type="entry name" value="Peptidase_M1"/>
</dbReference>
<dbReference type="InterPro" id="IPR045357">
    <property type="entry name" value="Aminopeptidase_N-like_N"/>
</dbReference>
<dbReference type="NCBIfam" id="TIGR02414">
    <property type="entry name" value="pepN_proteo"/>
    <property type="match status" value="1"/>
</dbReference>
<dbReference type="GO" id="GO:0008270">
    <property type="term" value="F:zinc ion binding"/>
    <property type="evidence" value="ECO:0007669"/>
    <property type="project" value="InterPro"/>
</dbReference>
<evidence type="ECO:0000256" key="8">
    <source>
        <dbReference type="ARBA" id="ARBA00023049"/>
    </source>
</evidence>
<dbReference type="InterPro" id="IPR014782">
    <property type="entry name" value="Peptidase_M1_dom"/>
</dbReference>
<evidence type="ECO:0000313" key="14">
    <source>
        <dbReference type="Proteomes" id="UP000031512"/>
    </source>
</evidence>
<dbReference type="Pfam" id="PF17432">
    <property type="entry name" value="DUF3458_C"/>
    <property type="match status" value="1"/>
</dbReference>
<keyword evidence="5" id="KW-0479">Metal-binding</keyword>
<protein>
    <submittedName>
        <fullName evidence="13">Alpha-aminoacylpeptide hydrolase aminopeptidase, putative</fullName>
        <ecNumber evidence="13">3.4.11.2</ecNumber>
    </submittedName>
</protein>
<dbReference type="Proteomes" id="UP000031512">
    <property type="component" value="Chromosome 1"/>
</dbReference>
<dbReference type="Gene3D" id="1.25.50.10">
    <property type="entry name" value="Peptidase M1, alanyl aminopeptidase, C-terminal domain"/>
    <property type="match status" value="1"/>
</dbReference>
<reference evidence="13 14" key="1">
    <citation type="journal article" date="2012" name="BMC Genomics">
        <title>Comparative genomic analysis and phylogenetic position of Theileria equi.</title>
        <authorList>
            <person name="Kappmeyer L.S."/>
            <person name="Thiagarajan M."/>
            <person name="Herndon D.R."/>
            <person name="Ramsay J.D."/>
            <person name="Caler E."/>
            <person name="Djikeng A."/>
            <person name="Gillespie J.J."/>
            <person name="Lau A.O."/>
            <person name="Roalson E.H."/>
            <person name="Silva J.C."/>
            <person name="Silva M.G."/>
            <person name="Suarez C.E."/>
            <person name="Ueti M.W."/>
            <person name="Nene V.M."/>
            <person name="Mealey R.H."/>
            <person name="Knowles D.P."/>
            <person name="Brayton K.A."/>
        </authorList>
    </citation>
    <scope>NUCLEOTIDE SEQUENCE [LARGE SCALE GENOMIC DNA]</scope>
    <source>
        <strain evidence="13 14">WA</strain>
    </source>
</reference>
<dbReference type="InterPro" id="IPR012779">
    <property type="entry name" value="Peptidase_M1_pepN"/>
</dbReference>
<dbReference type="CDD" id="cd09600">
    <property type="entry name" value="M1_APN"/>
    <property type="match status" value="1"/>
</dbReference>
<dbReference type="KEGG" id="beq:BEWA_030500"/>
<feature type="domain" description="Peptidase M1 alanyl aminopeptidase C-terminal" evidence="11">
    <location>
        <begin position="572"/>
        <end position="889"/>
    </location>
</feature>
<keyword evidence="4" id="KW-0645">Protease</keyword>
<dbReference type="PANTHER" id="PTHR46322:SF1">
    <property type="entry name" value="PUROMYCIN-SENSITIVE AMINOPEPTIDASE"/>
    <property type="match status" value="1"/>
</dbReference>